<dbReference type="Pfam" id="PF09643">
    <property type="entry name" value="YopX"/>
    <property type="match status" value="1"/>
</dbReference>
<dbReference type="Gene3D" id="2.30.30.290">
    <property type="entry name" value="YopX-like domains"/>
    <property type="match status" value="1"/>
</dbReference>
<dbReference type="Proteomes" id="UP000623681">
    <property type="component" value="Unassembled WGS sequence"/>
</dbReference>
<organism evidence="2 3">
    <name type="scientific">Clostridium paridis</name>
    <dbReference type="NCBI Taxonomy" id="2803863"/>
    <lineage>
        <taxon>Bacteria</taxon>
        <taxon>Bacillati</taxon>
        <taxon>Bacillota</taxon>
        <taxon>Clostridia</taxon>
        <taxon>Eubacteriales</taxon>
        <taxon>Clostridiaceae</taxon>
        <taxon>Clostridium</taxon>
    </lineage>
</organism>
<comment type="caution">
    <text evidence="2">The sequence shown here is derived from an EMBL/GenBank/DDBJ whole genome shotgun (WGS) entry which is preliminary data.</text>
</comment>
<accession>A0A937K3X3</accession>
<protein>
    <recommendedName>
        <fullName evidence="1">YopX protein domain-containing protein</fullName>
    </recommendedName>
</protein>
<sequence>MSRQIKFRAWHKNSNHMCQNVKTDLLERDYLIFMQYTELSDINGDNIYEGDIVYQTSKILSSEDINFTGEVKFYDGSWWIDNGINAIYLFNKYCENRIVGNRFEGLRY</sequence>
<dbReference type="AlphaFoldDB" id="A0A937K3X3"/>
<name>A0A937K3X3_9CLOT</name>
<evidence type="ECO:0000313" key="2">
    <source>
        <dbReference type="EMBL" id="MBL4930943.1"/>
    </source>
</evidence>
<evidence type="ECO:0000313" key="3">
    <source>
        <dbReference type="Proteomes" id="UP000623681"/>
    </source>
</evidence>
<proteinExistence type="predicted"/>
<dbReference type="InterPro" id="IPR023385">
    <property type="entry name" value="YopX-like_C"/>
</dbReference>
<gene>
    <name evidence="2" type="ORF">JK634_03935</name>
</gene>
<dbReference type="SUPFAM" id="SSF159006">
    <property type="entry name" value="YopX-like"/>
    <property type="match status" value="1"/>
</dbReference>
<keyword evidence="3" id="KW-1185">Reference proteome</keyword>
<feature type="domain" description="YopX protein" evidence="1">
    <location>
        <begin position="29"/>
        <end position="102"/>
    </location>
</feature>
<reference evidence="2" key="1">
    <citation type="submission" date="2021-01" db="EMBL/GenBank/DDBJ databases">
        <title>Genome public.</title>
        <authorList>
            <person name="Liu C."/>
            <person name="Sun Q."/>
        </authorList>
    </citation>
    <scope>NUCLEOTIDE SEQUENCE</scope>
    <source>
        <strain evidence="2">YIM B02565</strain>
    </source>
</reference>
<dbReference type="InterPro" id="IPR019096">
    <property type="entry name" value="YopX_protein"/>
</dbReference>
<dbReference type="EMBL" id="JAESWA010000017">
    <property type="protein sequence ID" value="MBL4930943.1"/>
    <property type="molecule type" value="Genomic_DNA"/>
</dbReference>
<evidence type="ECO:0000259" key="1">
    <source>
        <dbReference type="Pfam" id="PF09643"/>
    </source>
</evidence>
<dbReference type="RefSeq" id="WP_202766321.1">
    <property type="nucleotide sequence ID" value="NZ_JAESWA010000017.1"/>
</dbReference>